<dbReference type="Proteomes" id="UP000007030">
    <property type="component" value="Chromosome"/>
</dbReference>
<dbReference type="AlphaFoldDB" id="F2NNP9"/>
<dbReference type="Gene3D" id="3.30.565.60">
    <property type="match status" value="1"/>
</dbReference>
<dbReference type="SUPFAM" id="SSF46785">
    <property type="entry name" value="Winged helix' DNA-binding domain"/>
    <property type="match status" value="1"/>
</dbReference>
<dbReference type="Pfam" id="PF04326">
    <property type="entry name" value="SLFN_AlbA_2"/>
    <property type="match status" value="1"/>
</dbReference>
<dbReference type="InterPro" id="IPR038461">
    <property type="entry name" value="Schlafen_AlbA_2_dom_sf"/>
</dbReference>
<dbReference type="Pfam" id="PF13749">
    <property type="entry name" value="HATPase_c_4"/>
    <property type="match status" value="1"/>
</dbReference>
<evidence type="ECO:0000259" key="1">
    <source>
        <dbReference type="Pfam" id="PF04326"/>
    </source>
</evidence>
<dbReference type="eggNOG" id="COG2865">
    <property type="taxonomic scope" value="Bacteria"/>
</dbReference>
<dbReference type="STRING" id="869210.Marky_0309"/>
<keyword evidence="4" id="KW-1185">Reference proteome</keyword>
<dbReference type="OrthoDB" id="34589at2"/>
<dbReference type="EMBL" id="CP002630">
    <property type="protein sequence ID" value="AEB11064.1"/>
    <property type="molecule type" value="Genomic_DNA"/>
</dbReference>
<dbReference type="InterPro" id="IPR005471">
    <property type="entry name" value="Tscrpt_reg_IclR_N"/>
</dbReference>
<evidence type="ECO:0000313" key="4">
    <source>
        <dbReference type="Proteomes" id="UP000007030"/>
    </source>
</evidence>
<dbReference type="PANTHER" id="PTHR30595:SF6">
    <property type="entry name" value="SCHLAFEN ALBA-2 DOMAIN-CONTAINING PROTEIN"/>
    <property type="match status" value="1"/>
</dbReference>
<dbReference type="Pfam" id="PF09339">
    <property type="entry name" value="HTH_IclR"/>
    <property type="match status" value="1"/>
</dbReference>
<dbReference type="HOGENOM" id="CLU_024970_7_1_0"/>
<dbReference type="eggNOG" id="COG1846">
    <property type="taxonomic scope" value="Bacteria"/>
</dbReference>
<dbReference type="RefSeq" id="WP_013703119.1">
    <property type="nucleotide sequence ID" value="NC_015387.1"/>
</dbReference>
<dbReference type="GO" id="GO:0003677">
    <property type="term" value="F:DNA binding"/>
    <property type="evidence" value="ECO:0007669"/>
    <property type="project" value="InterPro"/>
</dbReference>
<dbReference type="KEGG" id="mhd:Marky_0309"/>
<reference evidence="3 4" key="1">
    <citation type="journal article" date="2012" name="Stand. Genomic Sci.">
        <title>Complete genome sequence of the aerobic, heterotroph Marinithermus hydrothermalis type strain (T1(T)) from a deep-sea hydrothermal vent chimney.</title>
        <authorList>
            <person name="Copeland A."/>
            <person name="Gu W."/>
            <person name="Yasawong M."/>
            <person name="Lapidus A."/>
            <person name="Lucas S."/>
            <person name="Deshpande S."/>
            <person name="Pagani I."/>
            <person name="Tapia R."/>
            <person name="Cheng J.F."/>
            <person name="Goodwin L.A."/>
            <person name="Pitluck S."/>
            <person name="Liolios K."/>
            <person name="Ivanova N."/>
            <person name="Mavromatis K."/>
            <person name="Mikhailova N."/>
            <person name="Pati A."/>
            <person name="Chen A."/>
            <person name="Palaniappan K."/>
            <person name="Land M."/>
            <person name="Pan C."/>
            <person name="Brambilla E.M."/>
            <person name="Rohde M."/>
            <person name="Tindall B.J."/>
            <person name="Sikorski J."/>
            <person name="Goker M."/>
            <person name="Detter J.C."/>
            <person name="Bristow J."/>
            <person name="Eisen J.A."/>
            <person name="Markowitz V."/>
            <person name="Hugenholtz P."/>
            <person name="Kyrpides N.C."/>
            <person name="Klenk H.P."/>
            <person name="Woyke T."/>
        </authorList>
    </citation>
    <scope>NUCLEOTIDE SEQUENCE [LARGE SCALE GENOMIC DNA]</scope>
    <source>
        <strain evidence="4">DSM 14884 / JCM 11576 / T1</strain>
    </source>
</reference>
<dbReference type="PANTHER" id="PTHR30595">
    <property type="entry name" value="GLPR-RELATED TRANSCRIPTIONAL REPRESSOR"/>
    <property type="match status" value="1"/>
</dbReference>
<sequence length="516" mass="57758">MTAEAIYGLIQQGQNARTLFLTTDLTPEDLARYAAGLANNQGGRILLGVTPEGRIQGAAGIHPLQITHALFELSAGTLIPHVEPIETPEGSVLVLTIPQSPTVIAIGPGNAPFWDGKVLREKPTGEALPAEPDYTATVPPTASLSDLDPVEVLRIRRILEDRRSDLAALPDLDLLHALGLLERQENEVKPNLAGLLLAGTPLALKRHLPQAEISYYYHETDDVDYAFREDILKPIPAALERLKDLIQARNSFHPLTVGLFRLEVWDFDAEVYREAILNALVHRDWRVHDAVQIHHHKNRLEISNPGSFPHGITPDNILRHPPKRRNPRLAEALAKLGYIERAGVGVDKMYRLLIKYGKEPPVYLTYSDALTLVIRNPEFDEGFVRWVAEAQEKQGTFTLDYLIVLGHLKREGRSDLEALAATLQLPKTQARRLLHQMEGAGLIQREGRHYRLALPGNSARERVLQALEHGPLTRRQVEALTQTTPRQALRLLRQLIQEGRVRRVGRGSATRYEKLP</sequence>
<dbReference type="InterPro" id="IPR036388">
    <property type="entry name" value="WH-like_DNA-bd_sf"/>
</dbReference>
<dbReference type="InterPro" id="IPR007421">
    <property type="entry name" value="Schlafen_AlbA_2_dom"/>
</dbReference>
<proteinExistence type="predicted"/>
<dbReference type="Gene3D" id="3.30.950.30">
    <property type="entry name" value="Schlafen, AAA domain"/>
    <property type="match status" value="1"/>
</dbReference>
<evidence type="ECO:0000313" key="3">
    <source>
        <dbReference type="EMBL" id="AEB11064.1"/>
    </source>
</evidence>
<feature type="domain" description="Schlafen AlbA-2" evidence="1">
    <location>
        <begin position="29"/>
        <end position="102"/>
    </location>
</feature>
<protein>
    <submittedName>
        <fullName evidence="3">Transcriptional regulator</fullName>
    </submittedName>
</protein>
<dbReference type="InterPro" id="IPR038475">
    <property type="entry name" value="RecG_C_sf"/>
</dbReference>
<evidence type="ECO:0000259" key="2">
    <source>
        <dbReference type="Pfam" id="PF09339"/>
    </source>
</evidence>
<dbReference type="InterPro" id="IPR036390">
    <property type="entry name" value="WH_DNA-bd_sf"/>
</dbReference>
<organism evidence="3 4">
    <name type="scientific">Marinithermus hydrothermalis (strain DSM 14884 / JCM 11576 / T1)</name>
    <dbReference type="NCBI Taxonomy" id="869210"/>
    <lineage>
        <taxon>Bacteria</taxon>
        <taxon>Thermotogati</taxon>
        <taxon>Deinococcota</taxon>
        <taxon>Deinococci</taxon>
        <taxon>Thermales</taxon>
        <taxon>Thermaceae</taxon>
        <taxon>Marinithermus</taxon>
    </lineage>
</organism>
<feature type="domain" description="HTH iclR-type" evidence="2">
    <location>
        <begin position="404"/>
        <end position="446"/>
    </location>
</feature>
<dbReference type="GO" id="GO:0006355">
    <property type="term" value="P:regulation of DNA-templated transcription"/>
    <property type="evidence" value="ECO:0007669"/>
    <property type="project" value="InterPro"/>
</dbReference>
<name>F2NNP9_MARHT</name>
<dbReference type="Gene3D" id="1.10.10.10">
    <property type="entry name" value="Winged helix-like DNA-binding domain superfamily/Winged helix DNA-binding domain"/>
    <property type="match status" value="2"/>
</dbReference>
<gene>
    <name evidence="3" type="ordered locus">Marky_0309</name>
</gene>
<accession>F2NNP9</accession>